<reference evidence="1 2" key="1">
    <citation type="journal article" date="2018" name="Int. J. Syst. Evol. Microbiol.">
        <title>Micromonospora globbae sp. nov., an endophytic actinomycete isolated from roots of Globba winitii C. H. Wright.</title>
        <authorList>
            <person name="Kuncharoen N."/>
            <person name="Pittayakhajonwut P."/>
            <person name="Tanasupawat S."/>
        </authorList>
    </citation>
    <scope>NUCLEOTIDE SEQUENCE [LARGE SCALE GENOMIC DNA]</scope>
    <source>
        <strain evidence="1 2">WPS1-2</strain>
    </source>
</reference>
<organism evidence="1 2">
    <name type="scientific">Micromonospora globbae</name>
    <dbReference type="NCBI Taxonomy" id="1894969"/>
    <lineage>
        <taxon>Bacteria</taxon>
        <taxon>Bacillati</taxon>
        <taxon>Actinomycetota</taxon>
        <taxon>Actinomycetes</taxon>
        <taxon>Micromonosporales</taxon>
        <taxon>Micromonosporaceae</taxon>
        <taxon>Micromonospora</taxon>
    </lineage>
</organism>
<dbReference type="AlphaFoldDB" id="A0A420F4C6"/>
<proteinExistence type="predicted"/>
<protein>
    <submittedName>
        <fullName evidence="1">Uncharacterized protein</fullName>
    </submittedName>
</protein>
<evidence type="ECO:0000313" key="1">
    <source>
        <dbReference type="EMBL" id="RKF27781.1"/>
    </source>
</evidence>
<dbReference type="Proteomes" id="UP000285744">
    <property type="component" value="Unassembled WGS sequence"/>
</dbReference>
<gene>
    <name evidence="1" type="ORF">D7I43_08800</name>
</gene>
<evidence type="ECO:0000313" key="2">
    <source>
        <dbReference type="Proteomes" id="UP000285744"/>
    </source>
</evidence>
<accession>A0A420F4C6</accession>
<sequence length="73" mass="7286">MPDRSVWGAGGDWLAAPPICPAALPIGALSGRPAGPSGWLPDGDTPDDSPLFWLSMAVPPRAGPSLGIPGGTL</sequence>
<name>A0A420F4C6_9ACTN</name>
<comment type="caution">
    <text evidence="1">The sequence shown here is derived from an EMBL/GenBank/DDBJ whole genome shotgun (WGS) entry which is preliminary data.</text>
</comment>
<dbReference type="EMBL" id="RAQQ01000005">
    <property type="protein sequence ID" value="RKF27781.1"/>
    <property type="molecule type" value="Genomic_DNA"/>
</dbReference>